<sequence length="120" mass="13735">MNGLNKCSILFALFGFLGFKELNGDPLSLLSFGFFGYLSYIWWNKLGDCEDERLIYNKQRAGSIAFYTGFVLVVVASVLIRLYTVDILILYRLQVLIIALSFAISMNLWAFLTYKFDMGN</sequence>
<feature type="transmembrane region" description="Helical" evidence="1">
    <location>
        <begin position="89"/>
        <end position="112"/>
    </location>
</feature>
<name>A0ABR7JPB7_9FIRM</name>
<gene>
    <name evidence="2" type="ORF">H8923_08255</name>
</gene>
<reference evidence="2 3" key="1">
    <citation type="submission" date="2020-08" db="EMBL/GenBank/DDBJ databases">
        <authorList>
            <person name="Liu C."/>
            <person name="Sun Q."/>
        </authorList>
    </citation>
    <scope>NUCLEOTIDE SEQUENCE [LARGE SCALE GENOMIC DNA]</scope>
    <source>
        <strain evidence="2 3">NSJ-18</strain>
    </source>
</reference>
<organism evidence="2 3">
    <name type="scientific">Romboutsia faecis</name>
    <dbReference type="NCBI Taxonomy" id="2764597"/>
    <lineage>
        <taxon>Bacteria</taxon>
        <taxon>Bacillati</taxon>
        <taxon>Bacillota</taxon>
        <taxon>Clostridia</taxon>
        <taxon>Peptostreptococcales</taxon>
        <taxon>Peptostreptococcaceae</taxon>
        <taxon>Romboutsia</taxon>
    </lineage>
</organism>
<evidence type="ECO:0000313" key="2">
    <source>
        <dbReference type="EMBL" id="MBC5996750.1"/>
    </source>
</evidence>
<proteinExistence type="predicted"/>
<dbReference type="RefSeq" id="WP_153971302.1">
    <property type="nucleotide sequence ID" value="NZ_JACRWE010000003.1"/>
</dbReference>
<dbReference type="EMBL" id="JACRWE010000003">
    <property type="protein sequence ID" value="MBC5996750.1"/>
    <property type="molecule type" value="Genomic_DNA"/>
</dbReference>
<accession>A0ABR7JPB7</accession>
<keyword evidence="1" id="KW-1133">Transmembrane helix</keyword>
<evidence type="ECO:0000313" key="3">
    <source>
        <dbReference type="Proteomes" id="UP000609849"/>
    </source>
</evidence>
<protein>
    <submittedName>
        <fullName evidence="2">DUF3796 domain-containing protein</fullName>
    </submittedName>
</protein>
<keyword evidence="3" id="KW-1185">Reference proteome</keyword>
<keyword evidence="1" id="KW-0812">Transmembrane</keyword>
<dbReference type="Proteomes" id="UP000609849">
    <property type="component" value="Unassembled WGS sequence"/>
</dbReference>
<feature type="transmembrane region" description="Helical" evidence="1">
    <location>
        <begin position="26"/>
        <end position="43"/>
    </location>
</feature>
<evidence type="ECO:0000256" key="1">
    <source>
        <dbReference type="SAM" id="Phobius"/>
    </source>
</evidence>
<comment type="caution">
    <text evidence="2">The sequence shown here is derived from an EMBL/GenBank/DDBJ whole genome shotgun (WGS) entry which is preliminary data.</text>
</comment>
<feature type="transmembrane region" description="Helical" evidence="1">
    <location>
        <begin position="64"/>
        <end position="83"/>
    </location>
</feature>
<keyword evidence="1" id="KW-0472">Membrane</keyword>